<evidence type="ECO:0000256" key="3">
    <source>
        <dbReference type="ARBA" id="ARBA00022692"/>
    </source>
</evidence>
<protein>
    <submittedName>
        <fullName evidence="8">Uncharacterized protein</fullName>
    </submittedName>
</protein>
<feature type="chain" id="PRO_5046672166" evidence="7">
    <location>
        <begin position="24"/>
        <end position="70"/>
    </location>
</feature>
<keyword evidence="3 6" id="KW-0812">Transmembrane</keyword>
<keyword evidence="7" id="KW-0732">Signal</keyword>
<accession>A0ABV0NXE6</accession>
<sequence>MMPLPQLWAVCFFIMVILLGADTQFVSLECLMTSVTDMFPSMFRRAYRRELLLLCLCSVCFFLGLLLVTE</sequence>
<dbReference type="SUPFAM" id="SSF161070">
    <property type="entry name" value="SNF-like"/>
    <property type="match status" value="1"/>
</dbReference>
<comment type="caution">
    <text evidence="8">The sequence shown here is derived from an EMBL/GenBank/DDBJ whole genome shotgun (WGS) entry which is preliminary data.</text>
</comment>
<keyword evidence="5 6" id="KW-0472">Membrane</keyword>
<comment type="subcellular location">
    <subcellularLocation>
        <location evidence="1">Membrane</location>
        <topology evidence="1">Multi-pass membrane protein</topology>
    </subcellularLocation>
</comment>
<keyword evidence="4 6" id="KW-1133">Transmembrane helix</keyword>
<gene>
    <name evidence="8" type="ORF">GOODEAATRI_018376</name>
</gene>
<evidence type="ECO:0000313" key="8">
    <source>
        <dbReference type="EMBL" id="MEQ2175484.1"/>
    </source>
</evidence>
<evidence type="ECO:0000313" key="9">
    <source>
        <dbReference type="Proteomes" id="UP001476798"/>
    </source>
</evidence>
<proteinExistence type="predicted"/>
<reference evidence="8 9" key="1">
    <citation type="submission" date="2021-06" db="EMBL/GenBank/DDBJ databases">
        <authorList>
            <person name="Palmer J.M."/>
        </authorList>
    </citation>
    <scope>NUCLEOTIDE SEQUENCE [LARGE SCALE GENOMIC DNA]</scope>
    <source>
        <strain evidence="8 9">GA_2019</strain>
        <tissue evidence="8">Muscle</tissue>
    </source>
</reference>
<dbReference type="EMBL" id="JAHRIO010051534">
    <property type="protein sequence ID" value="MEQ2175484.1"/>
    <property type="molecule type" value="Genomic_DNA"/>
</dbReference>
<evidence type="ECO:0000256" key="7">
    <source>
        <dbReference type="SAM" id="SignalP"/>
    </source>
</evidence>
<feature type="signal peptide" evidence="7">
    <location>
        <begin position="1"/>
        <end position="23"/>
    </location>
</feature>
<evidence type="ECO:0000256" key="1">
    <source>
        <dbReference type="ARBA" id="ARBA00004141"/>
    </source>
</evidence>
<organism evidence="8 9">
    <name type="scientific">Goodea atripinnis</name>
    <dbReference type="NCBI Taxonomy" id="208336"/>
    <lineage>
        <taxon>Eukaryota</taxon>
        <taxon>Metazoa</taxon>
        <taxon>Chordata</taxon>
        <taxon>Craniata</taxon>
        <taxon>Vertebrata</taxon>
        <taxon>Euteleostomi</taxon>
        <taxon>Actinopterygii</taxon>
        <taxon>Neopterygii</taxon>
        <taxon>Teleostei</taxon>
        <taxon>Neoteleostei</taxon>
        <taxon>Acanthomorphata</taxon>
        <taxon>Ovalentaria</taxon>
        <taxon>Atherinomorphae</taxon>
        <taxon>Cyprinodontiformes</taxon>
        <taxon>Goodeidae</taxon>
        <taxon>Goodea</taxon>
    </lineage>
</organism>
<dbReference type="PROSITE" id="PS50267">
    <property type="entry name" value="NA_NEUROTRAN_SYMP_3"/>
    <property type="match status" value="1"/>
</dbReference>
<evidence type="ECO:0000256" key="2">
    <source>
        <dbReference type="ARBA" id="ARBA00022448"/>
    </source>
</evidence>
<dbReference type="Pfam" id="PF00209">
    <property type="entry name" value="SNF"/>
    <property type="match status" value="1"/>
</dbReference>
<dbReference type="InterPro" id="IPR037272">
    <property type="entry name" value="SNS_sf"/>
</dbReference>
<dbReference type="Proteomes" id="UP001476798">
    <property type="component" value="Unassembled WGS sequence"/>
</dbReference>
<keyword evidence="9" id="KW-1185">Reference proteome</keyword>
<dbReference type="PANTHER" id="PTHR11616:SF277">
    <property type="entry name" value="TRANSPORTER"/>
    <property type="match status" value="1"/>
</dbReference>
<dbReference type="PANTHER" id="PTHR11616">
    <property type="entry name" value="SODIUM/CHLORIDE DEPENDENT TRANSPORTER"/>
    <property type="match status" value="1"/>
</dbReference>
<name>A0ABV0NXE6_9TELE</name>
<evidence type="ECO:0000256" key="5">
    <source>
        <dbReference type="ARBA" id="ARBA00023136"/>
    </source>
</evidence>
<evidence type="ECO:0000256" key="6">
    <source>
        <dbReference type="SAM" id="Phobius"/>
    </source>
</evidence>
<feature type="non-terminal residue" evidence="8">
    <location>
        <position position="70"/>
    </location>
</feature>
<feature type="transmembrane region" description="Helical" evidence="6">
    <location>
        <begin position="51"/>
        <end position="69"/>
    </location>
</feature>
<dbReference type="InterPro" id="IPR000175">
    <property type="entry name" value="Na/ntran_symport"/>
</dbReference>
<evidence type="ECO:0000256" key="4">
    <source>
        <dbReference type="ARBA" id="ARBA00022989"/>
    </source>
</evidence>
<keyword evidence="2" id="KW-0813">Transport</keyword>